<dbReference type="InterPro" id="IPR017441">
    <property type="entry name" value="Protein_kinase_ATP_BS"/>
</dbReference>
<dbReference type="GO" id="GO:0005524">
    <property type="term" value="F:ATP binding"/>
    <property type="evidence" value="ECO:0007669"/>
    <property type="project" value="UniProtKB-UniRule"/>
</dbReference>
<feature type="compositionally biased region" description="Polar residues" evidence="4">
    <location>
        <begin position="755"/>
        <end position="767"/>
    </location>
</feature>
<evidence type="ECO:0000313" key="7">
    <source>
        <dbReference type="Proteomes" id="UP000323386"/>
    </source>
</evidence>
<dbReference type="Pfam" id="PF00069">
    <property type="entry name" value="Pkinase"/>
    <property type="match status" value="1"/>
</dbReference>
<keyword evidence="6" id="KW-0418">Kinase</keyword>
<feature type="compositionally biased region" description="Low complexity" evidence="4">
    <location>
        <begin position="515"/>
        <end position="554"/>
    </location>
</feature>
<dbReference type="SMART" id="SM00220">
    <property type="entry name" value="S_TKc"/>
    <property type="match status" value="1"/>
</dbReference>
<dbReference type="PROSITE" id="PS00107">
    <property type="entry name" value="PROTEIN_KINASE_ATP"/>
    <property type="match status" value="1"/>
</dbReference>
<dbReference type="Gene3D" id="3.30.200.20">
    <property type="entry name" value="Phosphorylase Kinase, domain 1"/>
    <property type="match status" value="1"/>
</dbReference>
<dbReference type="AlphaFoldDB" id="A0A5C3EYK7"/>
<feature type="domain" description="Protein kinase" evidence="5">
    <location>
        <begin position="776"/>
        <end position="1166"/>
    </location>
</feature>
<dbReference type="GO" id="GO:0035556">
    <property type="term" value="P:intracellular signal transduction"/>
    <property type="evidence" value="ECO:0007669"/>
    <property type="project" value="TreeGrafter"/>
</dbReference>
<protein>
    <submittedName>
        <fullName evidence="6">Related to serine/threonine-protein kinase</fullName>
    </submittedName>
</protein>
<feature type="compositionally biased region" description="Polar residues" evidence="4">
    <location>
        <begin position="204"/>
        <end position="219"/>
    </location>
</feature>
<dbReference type="InterPro" id="IPR011009">
    <property type="entry name" value="Kinase-like_dom_sf"/>
</dbReference>
<dbReference type="GO" id="GO:0005634">
    <property type="term" value="C:nucleus"/>
    <property type="evidence" value="ECO:0007669"/>
    <property type="project" value="TreeGrafter"/>
</dbReference>
<feature type="region of interest" description="Disordered" evidence="4">
    <location>
        <begin position="584"/>
        <end position="767"/>
    </location>
</feature>
<dbReference type="InterPro" id="IPR008271">
    <property type="entry name" value="Ser/Thr_kinase_AS"/>
</dbReference>
<proteinExistence type="predicted"/>
<feature type="region of interest" description="Disordered" evidence="4">
    <location>
        <begin position="1090"/>
        <end position="1112"/>
    </location>
</feature>
<dbReference type="GO" id="GO:0004674">
    <property type="term" value="F:protein serine/threonine kinase activity"/>
    <property type="evidence" value="ECO:0007669"/>
    <property type="project" value="TreeGrafter"/>
</dbReference>
<feature type="compositionally biased region" description="Polar residues" evidence="4">
    <location>
        <begin position="597"/>
        <end position="609"/>
    </location>
</feature>
<dbReference type="Proteomes" id="UP000323386">
    <property type="component" value="Unassembled WGS sequence"/>
</dbReference>
<reference evidence="6 7" key="1">
    <citation type="submission" date="2018-03" db="EMBL/GenBank/DDBJ databases">
        <authorList>
            <person name="Guldener U."/>
        </authorList>
    </citation>
    <scope>NUCLEOTIDE SEQUENCE [LARGE SCALE GENOMIC DNA]</scope>
    <source>
        <strain evidence="6 7">DAOM196992</strain>
    </source>
</reference>
<feature type="region of interest" description="Disordered" evidence="4">
    <location>
        <begin position="849"/>
        <end position="895"/>
    </location>
</feature>
<feature type="compositionally biased region" description="Low complexity" evidence="4">
    <location>
        <begin position="610"/>
        <end position="627"/>
    </location>
</feature>
<feature type="compositionally biased region" description="Basic and acidic residues" evidence="4">
    <location>
        <begin position="861"/>
        <end position="872"/>
    </location>
</feature>
<dbReference type="OrthoDB" id="10252171at2759"/>
<evidence type="ECO:0000256" key="1">
    <source>
        <dbReference type="ARBA" id="ARBA00022741"/>
    </source>
</evidence>
<feature type="compositionally biased region" description="Polar residues" evidence="4">
    <location>
        <begin position="558"/>
        <end position="571"/>
    </location>
</feature>
<dbReference type="PANTHER" id="PTHR24346:SF51">
    <property type="entry name" value="PAS DOMAIN-CONTAINING SERINE_THREONINE-PROTEIN KINASE"/>
    <property type="match status" value="1"/>
</dbReference>
<feature type="compositionally biased region" description="Basic and acidic residues" evidence="4">
    <location>
        <begin position="291"/>
        <end position="308"/>
    </location>
</feature>
<feature type="compositionally biased region" description="Basic and acidic residues" evidence="4">
    <location>
        <begin position="417"/>
        <end position="427"/>
    </location>
</feature>
<dbReference type="PROSITE" id="PS50011">
    <property type="entry name" value="PROTEIN_KINASE_DOM"/>
    <property type="match status" value="1"/>
</dbReference>
<sequence>MPLEQIRPALRLDPEQPRRYSSLLVDDDDAVSPAHSPGDDFGRSDWLQGPSGSLRRASSVRKAEEMSLGKLGGVGGVTRSGSWNRGSIGSDAGRGSGDVDVSPGRRGAKLYRSPHPLSEEDGTDVEREDEDTRRSGQTGPDYPGRRKLGSIGGSTSSEAPSSSSRTSTSSSSAAAFSLRSLSNRNSTGSVSSTASSTGSMNVSGSARTQTPESQSTVSPANHFDESGCEPSGSDGLRTDCDSVSDSTEAMTSDLAPPPVPGSAAVAEDIRPPTPPSAERSAQAQATAGLPRSDDHDAAPTSTDEKDAASSRPQRTREEDDSASLPTEAGQTPVARPSMVLRMPSAEALVAGLAQPRSSSADAFATPSEGPPATAEMALRPPAPRRHSGRFMLRSRSQLASHAGLQMSFANGGQGRAAARDRSRHPSDYDNAPFSVLEARRHAHAGDPVPMPSSPRLSATADWSKRKAGASSSTRLAGLTPLARPDLSDGPLGGSGDEGGHADSDDGLNGGLVRPSGLSRSSPDRSLGSSLGSLHVSGALSGGAAPLSASSVSGARPSLSRTTSIQGTNVFRTPTMEEWSRFLESQGVTLPSGRHSRTATNFSAVSSQQLSARPGAPGASLGSSSRGDPNSDEDPSSDESDDDLTAGVLEKLRQIGLSRAASRAGSVMGEDLASLHEAEEEDLSSPDHLSTSTSDPLALFMSTPGSRRESPLPSPGLERSPYGSPTYEATPQPSRDRLASLRSPTCRKRNSKEALKSSQATASYSHGEQAQKTISDYVILSEVGRGAYGLVKRARAKGRDGQATGDEVIIKYIIKSRILADCWRRHRTLGPIPIEIHVMDQLRRLPYHPPPEPLPWSPSRPRSAEEYRHRQELGRSGGDPRTARLPRSPSTGRRDLAPAFETAQGPDEQSPPKPMSHPNLCQMLDFFEDGEFYYMVMPRFGTGQDLFDYVESAPDGLDTFEIRSIFGQVADALRFLHANNIVHRDIKDENVILDGHGNVQLIDFGSAAHIRPGRLFDTFSGTLDYAAAEILRGEKYAGQAQDVWALGVVGFVLLCGECPFWNGEEAIEGLVEGSRAKETLRERNVLADADGSGGLGAASGDVDDEAANSSETSLDPATWNVARKKPPHAELDGGGRLDDVVDLISRCLEVDPALRPTAAQICEHRFLAGQGGWTGPRGWLSGTPRSD</sequence>
<keyword evidence="7" id="KW-1185">Reference proteome</keyword>
<dbReference type="InterPro" id="IPR000719">
    <property type="entry name" value="Prot_kinase_dom"/>
</dbReference>
<dbReference type="PANTHER" id="PTHR24346">
    <property type="entry name" value="MAP/MICROTUBULE AFFINITY-REGULATING KINASE"/>
    <property type="match status" value="1"/>
</dbReference>
<feature type="compositionally biased region" description="Acidic residues" evidence="4">
    <location>
        <begin position="119"/>
        <end position="129"/>
    </location>
</feature>
<feature type="region of interest" description="Disordered" evidence="4">
    <location>
        <begin position="1"/>
        <end position="387"/>
    </location>
</feature>
<evidence type="ECO:0000259" key="5">
    <source>
        <dbReference type="PROSITE" id="PS50011"/>
    </source>
</evidence>
<dbReference type="PROSITE" id="PS00108">
    <property type="entry name" value="PROTEIN_KINASE_ST"/>
    <property type="match status" value="1"/>
</dbReference>
<keyword evidence="2 3" id="KW-0067">ATP-binding</keyword>
<name>A0A5C3EYK7_9BASI</name>
<evidence type="ECO:0000313" key="6">
    <source>
        <dbReference type="EMBL" id="SPO36131.1"/>
    </source>
</evidence>
<accession>A0A5C3EYK7</accession>
<gene>
    <name evidence="6" type="ORF">PSFLO_01602</name>
</gene>
<evidence type="ECO:0000256" key="4">
    <source>
        <dbReference type="SAM" id="MobiDB-lite"/>
    </source>
</evidence>
<dbReference type="Gene3D" id="1.10.510.10">
    <property type="entry name" value="Transferase(Phosphotransferase) domain 1"/>
    <property type="match status" value="1"/>
</dbReference>
<feature type="compositionally biased region" description="Low complexity" evidence="4">
    <location>
        <begin position="154"/>
        <end position="203"/>
    </location>
</feature>
<organism evidence="6 7">
    <name type="scientific">Pseudozyma flocculosa</name>
    <dbReference type="NCBI Taxonomy" id="84751"/>
    <lineage>
        <taxon>Eukaryota</taxon>
        <taxon>Fungi</taxon>
        <taxon>Dikarya</taxon>
        <taxon>Basidiomycota</taxon>
        <taxon>Ustilaginomycotina</taxon>
        <taxon>Ustilaginomycetes</taxon>
        <taxon>Ustilaginales</taxon>
        <taxon>Ustilaginaceae</taxon>
        <taxon>Pseudozyma</taxon>
    </lineage>
</organism>
<feature type="binding site" evidence="3">
    <location>
        <position position="814"/>
    </location>
    <ligand>
        <name>ATP</name>
        <dbReference type="ChEBI" id="CHEBI:30616"/>
    </ligand>
</feature>
<evidence type="ECO:0000256" key="2">
    <source>
        <dbReference type="ARBA" id="ARBA00022840"/>
    </source>
</evidence>
<dbReference type="SUPFAM" id="SSF56112">
    <property type="entry name" value="Protein kinase-like (PK-like)"/>
    <property type="match status" value="1"/>
</dbReference>
<feature type="compositionally biased region" description="Polar residues" evidence="4">
    <location>
        <begin position="241"/>
        <end position="250"/>
    </location>
</feature>
<evidence type="ECO:0000256" key="3">
    <source>
        <dbReference type="PROSITE-ProRule" id="PRU10141"/>
    </source>
</evidence>
<dbReference type="EMBL" id="OOIP01000003">
    <property type="protein sequence ID" value="SPO36131.1"/>
    <property type="molecule type" value="Genomic_DNA"/>
</dbReference>
<feature type="compositionally biased region" description="Acidic residues" evidence="4">
    <location>
        <begin position="629"/>
        <end position="643"/>
    </location>
</feature>
<keyword evidence="6" id="KW-0808">Transferase</keyword>
<feature type="region of interest" description="Disordered" evidence="4">
    <location>
        <begin position="408"/>
        <end position="571"/>
    </location>
</feature>
<dbReference type="GO" id="GO:0045719">
    <property type="term" value="P:negative regulation of glycogen biosynthetic process"/>
    <property type="evidence" value="ECO:0007669"/>
    <property type="project" value="TreeGrafter"/>
</dbReference>
<keyword evidence="1 3" id="KW-0547">Nucleotide-binding</keyword>
<dbReference type="GO" id="GO:0005829">
    <property type="term" value="C:cytosol"/>
    <property type="evidence" value="ECO:0007669"/>
    <property type="project" value="TreeGrafter"/>
</dbReference>